<reference evidence="3" key="1">
    <citation type="submission" date="2023-06" db="EMBL/GenBank/DDBJ databases">
        <title>MT1 and MT2 Draft Genomes of Novel Species.</title>
        <authorList>
            <person name="Venkateswaran K."/>
        </authorList>
    </citation>
    <scope>NUCLEOTIDE SEQUENCE</scope>
    <source>
        <strain evidence="3">F6_8S_P_1B</strain>
    </source>
</reference>
<keyword evidence="2" id="KW-1133">Transmembrane helix</keyword>
<accession>A0ABT8KFP2</accession>
<feature type="region of interest" description="Disordered" evidence="1">
    <location>
        <begin position="1"/>
        <end position="25"/>
    </location>
</feature>
<keyword evidence="2" id="KW-0812">Transmembrane</keyword>
<evidence type="ECO:0000313" key="3">
    <source>
        <dbReference type="EMBL" id="MDN4616275.1"/>
    </source>
</evidence>
<name>A0ABT8KFP2_9MICO</name>
<feature type="transmembrane region" description="Helical" evidence="2">
    <location>
        <begin position="34"/>
        <end position="54"/>
    </location>
</feature>
<comment type="caution">
    <text evidence="3">The sequence shown here is derived from an EMBL/GenBank/DDBJ whole genome shotgun (WGS) entry which is preliminary data.</text>
</comment>
<dbReference type="EMBL" id="JAROCF010000001">
    <property type="protein sequence ID" value="MDN4616275.1"/>
    <property type="molecule type" value="Genomic_DNA"/>
</dbReference>
<keyword evidence="2" id="KW-0472">Membrane</keyword>
<feature type="transmembrane region" description="Helical" evidence="2">
    <location>
        <begin position="60"/>
        <end position="80"/>
    </location>
</feature>
<proteinExistence type="predicted"/>
<gene>
    <name evidence="3" type="ORF">P5G50_17645</name>
</gene>
<evidence type="ECO:0000256" key="1">
    <source>
        <dbReference type="SAM" id="MobiDB-lite"/>
    </source>
</evidence>
<feature type="transmembrane region" description="Helical" evidence="2">
    <location>
        <begin position="101"/>
        <end position="121"/>
    </location>
</feature>
<keyword evidence="4" id="KW-1185">Reference proteome</keyword>
<evidence type="ECO:0000313" key="4">
    <source>
        <dbReference type="Proteomes" id="UP001174208"/>
    </source>
</evidence>
<feature type="transmembrane region" description="Helical" evidence="2">
    <location>
        <begin position="127"/>
        <end position="148"/>
    </location>
</feature>
<dbReference type="RefSeq" id="WP_301212946.1">
    <property type="nucleotide sequence ID" value="NZ_JAROCF010000001.1"/>
</dbReference>
<sequence>MAAPDPERHDDRYLPADATEDQRRQAGDRLRERIYATFTALAVLMAINGHGGHLDPLDTLFTLVISVVGVLLAGLASDFVSHMIVHNTLPSAGEFGHMAAVASRALGVIGVPVVVLGLAAADVMETRTAMIVAIVALIVSLAVVGRIAVNRTGLPWWKQLIVLGAITLLGVLVVFLEQLAH</sequence>
<evidence type="ECO:0000256" key="2">
    <source>
        <dbReference type="SAM" id="Phobius"/>
    </source>
</evidence>
<dbReference type="Proteomes" id="UP001174208">
    <property type="component" value="Unassembled WGS sequence"/>
</dbReference>
<feature type="transmembrane region" description="Helical" evidence="2">
    <location>
        <begin position="160"/>
        <end position="180"/>
    </location>
</feature>
<protein>
    <recommendedName>
        <fullName evidence="5">Integral membrane protein</fullName>
    </recommendedName>
</protein>
<organism evidence="3 4">
    <name type="scientific">Leifsonia williamsii</name>
    <dbReference type="NCBI Taxonomy" id="3035919"/>
    <lineage>
        <taxon>Bacteria</taxon>
        <taxon>Bacillati</taxon>
        <taxon>Actinomycetota</taxon>
        <taxon>Actinomycetes</taxon>
        <taxon>Micrococcales</taxon>
        <taxon>Microbacteriaceae</taxon>
        <taxon>Leifsonia</taxon>
    </lineage>
</organism>
<evidence type="ECO:0008006" key="5">
    <source>
        <dbReference type="Google" id="ProtNLM"/>
    </source>
</evidence>